<evidence type="ECO:0000256" key="1">
    <source>
        <dbReference type="SAM" id="MobiDB-lite"/>
    </source>
</evidence>
<sequence length="522" mass="58029">MKQKRDGKILINLKLKNKKKEEKPKGPQWPQYDTCDEQTIVRRRHQPQPQPHPQHAGDVDVPPPAYGGEGHQPIYPNLDELEAVGGEAGTAGGMQTRHQKKEAEKKQTKKQMMSFLGMTNYCRRWIPDYAHLTAPLQELMFKKEIPMHMKLEWSTEAEASFTQLKEAMTQTGALGFPDYSKPFVQTVDCKGEYMVSVLAQRFGMQMRPVAYYSIRLGPVARALPPCVRAVEAAAEAVLASSTIVLYHQLTLLVPHAISILLLQEKIKLLSPARHLSCMAVLLEQPHMTIERCTVLNPSTLMPTEIDGEPHDCLVECSKVTKPRPDLQDDPIPGSVFIYVDGSSTKSESGKTQSGYAVVTDTETLKAEPLPPHYSAQAAEIIALTEACKLMTGQIVTIYTDSAYAHSTIHIFASQWENRGMITSTGKPIMHGDLIRNLLKAIQLPAKIAVCKCTAHTNAKDRVSKGNAKADEEAKSAAKRCYTYLTDPVDSTFLKEMQDSAPKCEKDKWTLKGATVNPQGYYV</sequence>
<evidence type="ECO:0000313" key="3">
    <source>
        <dbReference type="Proteomes" id="UP000515150"/>
    </source>
</evidence>
<evidence type="ECO:0000313" key="4">
    <source>
        <dbReference type="RefSeq" id="XP_055358840.1"/>
    </source>
</evidence>
<dbReference type="Pfam" id="PF00075">
    <property type="entry name" value="RNase_H"/>
    <property type="match status" value="1"/>
</dbReference>
<dbReference type="PANTHER" id="PTHR33064:SF37">
    <property type="entry name" value="RIBONUCLEASE H"/>
    <property type="match status" value="1"/>
</dbReference>
<dbReference type="PANTHER" id="PTHR33064">
    <property type="entry name" value="POL PROTEIN"/>
    <property type="match status" value="1"/>
</dbReference>
<dbReference type="InterPro" id="IPR012337">
    <property type="entry name" value="RNaseH-like_sf"/>
</dbReference>
<dbReference type="InterPro" id="IPR051320">
    <property type="entry name" value="Viral_Replic_Matur_Polypro"/>
</dbReference>
<dbReference type="GO" id="GO:0004523">
    <property type="term" value="F:RNA-DNA hybrid ribonuclease activity"/>
    <property type="evidence" value="ECO:0007669"/>
    <property type="project" value="InterPro"/>
</dbReference>
<dbReference type="Proteomes" id="UP000515150">
    <property type="component" value="Chromosome 16"/>
</dbReference>
<keyword evidence="3" id="KW-1185">Reference proteome</keyword>
<name>A0A9W2XAV6_BETSP</name>
<dbReference type="GeneID" id="129603100"/>
<dbReference type="Pfam" id="PF17919">
    <property type="entry name" value="RT_RNaseH_2"/>
    <property type="match status" value="1"/>
</dbReference>
<dbReference type="RefSeq" id="XP_055358841.1">
    <property type="nucleotide sequence ID" value="XM_055502866.1"/>
</dbReference>
<feature type="domain" description="RNase H type-1" evidence="2">
    <location>
        <begin position="331"/>
        <end position="478"/>
    </location>
</feature>
<dbReference type="CDD" id="cd09273">
    <property type="entry name" value="RNase_HI_RT_Bel"/>
    <property type="match status" value="1"/>
</dbReference>
<organism evidence="3 5">
    <name type="scientific">Betta splendens</name>
    <name type="common">Siamese fighting fish</name>
    <dbReference type="NCBI Taxonomy" id="158456"/>
    <lineage>
        <taxon>Eukaryota</taxon>
        <taxon>Metazoa</taxon>
        <taxon>Chordata</taxon>
        <taxon>Craniata</taxon>
        <taxon>Vertebrata</taxon>
        <taxon>Euteleostomi</taxon>
        <taxon>Actinopterygii</taxon>
        <taxon>Neopterygii</taxon>
        <taxon>Teleostei</taxon>
        <taxon>Neoteleostei</taxon>
        <taxon>Acanthomorphata</taxon>
        <taxon>Anabantaria</taxon>
        <taxon>Anabantiformes</taxon>
        <taxon>Anabantoidei</taxon>
        <taxon>Osphronemidae</taxon>
        <taxon>Betta</taxon>
    </lineage>
</organism>
<dbReference type="RefSeq" id="XP_055358840.1">
    <property type="nucleotide sequence ID" value="XM_055502865.1"/>
</dbReference>
<dbReference type="OrthoDB" id="8947436at2759"/>
<protein>
    <submittedName>
        <fullName evidence="4 5">Uncharacterized protein LOC129603100</fullName>
    </submittedName>
</protein>
<dbReference type="InterPro" id="IPR043502">
    <property type="entry name" value="DNA/RNA_pol_sf"/>
</dbReference>
<dbReference type="SUPFAM" id="SSF56672">
    <property type="entry name" value="DNA/RNA polymerases"/>
    <property type="match status" value="1"/>
</dbReference>
<dbReference type="GO" id="GO:0006259">
    <property type="term" value="P:DNA metabolic process"/>
    <property type="evidence" value="ECO:0007669"/>
    <property type="project" value="UniProtKB-ARBA"/>
</dbReference>
<evidence type="ECO:0000313" key="5">
    <source>
        <dbReference type="RefSeq" id="XP_055358841.1"/>
    </source>
</evidence>
<feature type="region of interest" description="Disordered" evidence="1">
    <location>
        <begin position="1"/>
        <end position="72"/>
    </location>
</feature>
<dbReference type="Gene3D" id="3.10.20.370">
    <property type="match status" value="1"/>
</dbReference>
<dbReference type="GO" id="GO:0003676">
    <property type="term" value="F:nucleic acid binding"/>
    <property type="evidence" value="ECO:0007669"/>
    <property type="project" value="InterPro"/>
</dbReference>
<dbReference type="KEGG" id="bspl:129603100"/>
<dbReference type="InterPro" id="IPR002156">
    <property type="entry name" value="RNaseH_domain"/>
</dbReference>
<proteinExistence type="predicted"/>
<dbReference type="Gene3D" id="3.30.70.270">
    <property type="match status" value="1"/>
</dbReference>
<dbReference type="PROSITE" id="PS50879">
    <property type="entry name" value="RNASE_H_1"/>
    <property type="match status" value="1"/>
</dbReference>
<dbReference type="Gene3D" id="3.30.420.10">
    <property type="entry name" value="Ribonuclease H-like superfamily/Ribonuclease H"/>
    <property type="match status" value="1"/>
</dbReference>
<feature type="region of interest" description="Disordered" evidence="1">
    <location>
        <begin position="88"/>
        <end position="108"/>
    </location>
</feature>
<dbReference type="InterPro" id="IPR036397">
    <property type="entry name" value="RNaseH_sf"/>
</dbReference>
<evidence type="ECO:0000259" key="2">
    <source>
        <dbReference type="PROSITE" id="PS50879"/>
    </source>
</evidence>
<gene>
    <name evidence="4 5" type="primary">LOC129603100</name>
</gene>
<dbReference type="SUPFAM" id="SSF53098">
    <property type="entry name" value="Ribonuclease H-like"/>
    <property type="match status" value="1"/>
</dbReference>
<dbReference type="AlphaFoldDB" id="A0A9W2XAV6"/>
<reference evidence="4 5" key="1">
    <citation type="submission" date="2025-04" db="UniProtKB">
        <authorList>
            <consortium name="RefSeq"/>
        </authorList>
    </citation>
    <scope>IDENTIFICATION</scope>
</reference>
<dbReference type="InterPro" id="IPR043128">
    <property type="entry name" value="Rev_trsase/Diguanyl_cyclase"/>
</dbReference>
<accession>A0A9W2XAV6</accession>
<dbReference type="InterPro" id="IPR041577">
    <property type="entry name" value="RT_RNaseH_2"/>
</dbReference>